<dbReference type="Proteomes" id="UP001221757">
    <property type="component" value="Unassembled WGS sequence"/>
</dbReference>
<evidence type="ECO:0000313" key="1">
    <source>
        <dbReference type="EMBL" id="KAJ7616254.1"/>
    </source>
</evidence>
<evidence type="ECO:0008006" key="3">
    <source>
        <dbReference type="Google" id="ProtNLM"/>
    </source>
</evidence>
<reference evidence="1" key="1">
    <citation type="submission" date="2023-03" db="EMBL/GenBank/DDBJ databases">
        <title>Massive genome expansion in bonnet fungi (Mycena s.s.) driven by repeated elements and novel gene families across ecological guilds.</title>
        <authorList>
            <consortium name="Lawrence Berkeley National Laboratory"/>
            <person name="Harder C.B."/>
            <person name="Miyauchi S."/>
            <person name="Viragh M."/>
            <person name="Kuo A."/>
            <person name="Thoen E."/>
            <person name="Andreopoulos B."/>
            <person name="Lu D."/>
            <person name="Skrede I."/>
            <person name="Drula E."/>
            <person name="Henrissat B."/>
            <person name="Morin E."/>
            <person name="Kohler A."/>
            <person name="Barry K."/>
            <person name="LaButti K."/>
            <person name="Morin E."/>
            <person name="Salamov A."/>
            <person name="Lipzen A."/>
            <person name="Mereny Z."/>
            <person name="Hegedus B."/>
            <person name="Baldrian P."/>
            <person name="Stursova M."/>
            <person name="Weitz H."/>
            <person name="Taylor A."/>
            <person name="Grigoriev I.V."/>
            <person name="Nagy L.G."/>
            <person name="Martin F."/>
            <person name="Kauserud H."/>
        </authorList>
    </citation>
    <scope>NUCLEOTIDE SEQUENCE</scope>
    <source>
        <strain evidence="1">CBHHK067</strain>
    </source>
</reference>
<comment type="caution">
    <text evidence="1">The sequence shown here is derived from an EMBL/GenBank/DDBJ whole genome shotgun (WGS) entry which is preliminary data.</text>
</comment>
<evidence type="ECO:0000313" key="2">
    <source>
        <dbReference type="Proteomes" id="UP001221757"/>
    </source>
</evidence>
<sequence length="89" mass="10191">VPCERVFSSSAETDTKRRNRLYPGLFEILQLMKYAYKQARLNFTAHLVAQEEDYTIEGNLTEAAIRELVLGGKTEELADLLRNMPQEGQ</sequence>
<gene>
    <name evidence="1" type="ORF">B0H17DRAFT_965655</name>
</gene>
<dbReference type="SUPFAM" id="SSF53098">
    <property type="entry name" value="Ribonuclease H-like"/>
    <property type="match status" value="1"/>
</dbReference>
<protein>
    <recommendedName>
        <fullName evidence="3">HAT C-terminal dimerisation domain-containing protein</fullName>
    </recommendedName>
</protein>
<proteinExistence type="predicted"/>
<organism evidence="1 2">
    <name type="scientific">Mycena rosella</name>
    <name type="common">Pink bonnet</name>
    <name type="synonym">Agaricus rosellus</name>
    <dbReference type="NCBI Taxonomy" id="1033263"/>
    <lineage>
        <taxon>Eukaryota</taxon>
        <taxon>Fungi</taxon>
        <taxon>Dikarya</taxon>
        <taxon>Basidiomycota</taxon>
        <taxon>Agaricomycotina</taxon>
        <taxon>Agaricomycetes</taxon>
        <taxon>Agaricomycetidae</taxon>
        <taxon>Agaricales</taxon>
        <taxon>Marasmiineae</taxon>
        <taxon>Mycenaceae</taxon>
        <taxon>Mycena</taxon>
    </lineage>
</organism>
<dbReference type="EMBL" id="JARKIE010000810">
    <property type="protein sequence ID" value="KAJ7616254.1"/>
    <property type="molecule type" value="Genomic_DNA"/>
</dbReference>
<dbReference type="AlphaFoldDB" id="A0AAD7FCR9"/>
<accession>A0AAD7FCR9</accession>
<feature type="non-terminal residue" evidence="1">
    <location>
        <position position="1"/>
    </location>
</feature>
<keyword evidence="2" id="KW-1185">Reference proteome</keyword>
<dbReference type="InterPro" id="IPR012337">
    <property type="entry name" value="RNaseH-like_sf"/>
</dbReference>
<name>A0AAD7FCR9_MYCRO</name>